<dbReference type="Proteomes" id="UP001401887">
    <property type="component" value="Unassembled WGS sequence"/>
</dbReference>
<comment type="caution">
    <text evidence="4">The sequence shown here is derived from an EMBL/GenBank/DDBJ whole genome shotgun (WGS) entry which is preliminary data.</text>
</comment>
<feature type="chain" id="PRO_5047439237" evidence="2">
    <location>
        <begin position="21"/>
        <end position="289"/>
    </location>
</feature>
<dbReference type="PROSITE" id="PS50983">
    <property type="entry name" value="FE_B12_PBP"/>
    <property type="match status" value="1"/>
</dbReference>
<dbReference type="PANTHER" id="PTHR30535">
    <property type="entry name" value="VITAMIN B12-BINDING PROTEIN"/>
    <property type="match status" value="1"/>
</dbReference>
<dbReference type="InterPro" id="IPR054828">
    <property type="entry name" value="Vit_B12_bind_prot"/>
</dbReference>
<name>A0ABP9WA17_9DEIO</name>
<dbReference type="CDD" id="cd01143">
    <property type="entry name" value="YvrC"/>
    <property type="match status" value="1"/>
</dbReference>
<dbReference type="EMBL" id="BAABRP010000014">
    <property type="protein sequence ID" value="GAA5514186.1"/>
    <property type="molecule type" value="Genomic_DNA"/>
</dbReference>
<evidence type="ECO:0000259" key="3">
    <source>
        <dbReference type="PROSITE" id="PS50983"/>
    </source>
</evidence>
<dbReference type="Pfam" id="PF01497">
    <property type="entry name" value="Peripla_BP_2"/>
    <property type="match status" value="1"/>
</dbReference>
<dbReference type="RefSeq" id="WP_345466576.1">
    <property type="nucleotide sequence ID" value="NZ_BAABRP010000014.1"/>
</dbReference>
<evidence type="ECO:0000256" key="1">
    <source>
        <dbReference type="ARBA" id="ARBA00022729"/>
    </source>
</evidence>
<feature type="signal peptide" evidence="2">
    <location>
        <begin position="1"/>
        <end position="20"/>
    </location>
</feature>
<proteinExistence type="predicted"/>
<gene>
    <name evidence="4" type="primary">btuF_2</name>
    <name evidence="4" type="ORF">Dcar01_02940</name>
</gene>
<evidence type="ECO:0000313" key="5">
    <source>
        <dbReference type="Proteomes" id="UP001401887"/>
    </source>
</evidence>
<protein>
    <submittedName>
        <fullName evidence="4">Vitamin B12-binding protein</fullName>
    </submittedName>
</protein>
<evidence type="ECO:0000313" key="4">
    <source>
        <dbReference type="EMBL" id="GAA5514186.1"/>
    </source>
</evidence>
<dbReference type="PANTHER" id="PTHR30535:SF34">
    <property type="entry name" value="MOLYBDATE-BINDING PROTEIN MOLA"/>
    <property type="match status" value="1"/>
</dbReference>
<dbReference type="NCBIfam" id="NF038402">
    <property type="entry name" value="TroA_like"/>
    <property type="match status" value="1"/>
</dbReference>
<sequence length="289" mass="30963">MRHLALLTALALLSSAAATKYPLTVTDDLGRTVTLKAEPKRIIAMLPSHTETLIALGAGDKLVAVDRFSNYPKNVTDKLPKMGSAYQPNLEAILALKPALVLADESAGSRLTEKLAAAGLTVYGGTAQTYNEVFEKIAVLGKLTNHEAGATRLITSMRSELNALQKSVVGLPKVSTYYEVDPAPYSVGPNSFIGTLLTKAGGQTIVPARLGDFPKLDPELIVKANPQTMIGLGLDDARKRPGWQGLQAVKAGRVYMPTPEERDALSRPGPRLPAALRALIRWLHPEALK</sequence>
<dbReference type="InterPro" id="IPR002491">
    <property type="entry name" value="ABC_transptr_periplasmic_BD"/>
</dbReference>
<dbReference type="Gene3D" id="3.40.50.1980">
    <property type="entry name" value="Nitrogenase molybdenum iron protein domain"/>
    <property type="match status" value="2"/>
</dbReference>
<dbReference type="SUPFAM" id="SSF53807">
    <property type="entry name" value="Helical backbone' metal receptor"/>
    <property type="match status" value="1"/>
</dbReference>
<dbReference type="InterPro" id="IPR050902">
    <property type="entry name" value="ABC_Transporter_SBP"/>
</dbReference>
<organism evidence="4 5">
    <name type="scientific">Deinococcus carri</name>
    <dbReference type="NCBI Taxonomy" id="1211323"/>
    <lineage>
        <taxon>Bacteria</taxon>
        <taxon>Thermotogati</taxon>
        <taxon>Deinococcota</taxon>
        <taxon>Deinococci</taxon>
        <taxon>Deinococcales</taxon>
        <taxon>Deinococcaceae</taxon>
        <taxon>Deinococcus</taxon>
    </lineage>
</organism>
<reference evidence="4 5" key="1">
    <citation type="submission" date="2024-02" db="EMBL/GenBank/DDBJ databases">
        <title>Deinococcus carri NBRC 110142.</title>
        <authorList>
            <person name="Ichikawa N."/>
            <person name="Katano-Makiyama Y."/>
            <person name="Hidaka K."/>
        </authorList>
    </citation>
    <scope>NUCLEOTIDE SEQUENCE [LARGE SCALE GENOMIC DNA]</scope>
    <source>
        <strain evidence="4 5">NBRC 110142</strain>
    </source>
</reference>
<keyword evidence="1 2" id="KW-0732">Signal</keyword>
<accession>A0ABP9WA17</accession>
<keyword evidence="5" id="KW-1185">Reference proteome</keyword>
<evidence type="ECO:0000256" key="2">
    <source>
        <dbReference type="SAM" id="SignalP"/>
    </source>
</evidence>
<feature type="domain" description="Fe/B12 periplasmic-binding" evidence="3">
    <location>
        <begin position="41"/>
        <end position="287"/>
    </location>
</feature>